<reference evidence="1 2" key="1">
    <citation type="submission" date="2020-08" db="EMBL/GenBank/DDBJ databases">
        <title>Genomic Encyclopedia of Type Strains, Phase IV (KMG-IV): sequencing the most valuable type-strain genomes for metagenomic binning, comparative biology and taxonomic classification.</title>
        <authorList>
            <person name="Goeker M."/>
        </authorList>
    </citation>
    <scope>NUCLEOTIDE SEQUENCE [LARGE SCALE GENOMIC DNA]</scope>
    <source>
        <strain evidence="1 2">YIM 65646</strain>
    </source>
</reference>
<evidence type="ECO:0008006" key="3">
    <source>
        <dbReference type="Google" id="ProtNLM"/>
    </source>
</evidence>
<accession>A0A841FU82</accession>
<proteinExistence type="predicted"/>
<sequence length="196" mass="20086">MSSTFEAPGDLLVAEPAVPSGILIGYGHVSTRQQNLSAQTDAFKAAGCRHVFIDTLSEKNTERPWLLTCVACEPRACPVRCGSHRAAQRGNLHCGAAGGERHGFVDRAAANGSRRDGRWSGSGARCTCGAKTAAATEGFSGADIAHVAKAALQQALSASMEAGAVTPSTASWFDQVAPVRSTTPTTAPSSSCGPTG</sequence>
<dbReference type="Gene3D" id="3.40.50.1390">
    <property type="entry name" value="Resolvase, N-terminal catalytic domain"/>
    <property type="match status" value="1"/>
</dbReference>
<dbReference type="Proteomes" id="UP000548476">
    <property type="component" value="Unassembled WGS sequence"/>
</dbReference>
<evidence type="ECO:0000313" key="2">
    <source>
        <dbReference type="Proteomes" id="UP000548476"/>
    </source>
</evidence>
<name>A0A841FU82_9ACTN</name>
<organism evidence="1 2">
    <name type="scientific">Phytomonospora endophytica</name>
    <dbReference type="NCBI Taxonomy" id="714109"/>
    <lineage>
        <taxon>Bacteria</taxon>
        <taxon>Bacillati</taxon>
        <taxon>Actinomycetota</taxon>
        <taxon>Actinomycetes</taxon>
        <taxon>Micromonosporales</taxon>
        <taxon>Micromonosporaceae</taxon>
        <taxon>Phytomonospora</taxon>
    </lineage>
</organism>
<protein>
    <recommendedName>
        <fullName evidence="3">Resolvase/invertase-type recombinase catalytic domain-containing protein</fullName>
    </recommendedName>
</protein>
<dbReference type="Gene3D" id="1.10.8.60">
    <property type="match status" value="1"/>
</dbReference>
<comment type="caution">
    <text evidence="1">The sequence shown here is derived from an EMBL/GenBank/DDBJ whole genome shotgun (WGS) entry which is preliminary data.</text>
</comment>
<evidence type="ECO:0000313" key="1">
    <source>
        <dbReference type="EMBL" id="MBB6039566.1"/>
    </source>
</evidence>
<dbReference type="SUPFAM" id="SSF53041">
    <property type="entry name" value="Resolvase-like"/>
    <property type="match status" value="1"/>
</dbReference>
<dbReference type="RefSeq" id="WP_184792653.1">
    <property type="nucleotide sequence ID" value="NZ_BONT01000089.1"/>
</dbReference>
<gene>
    <name evidence="1" type="ORF">HNR73_007463</name>
</gene>
<dbReference type="GO" id="GO:0000150">
    <property type="term" value="F:DNA strand exchange activity"/>
    <property type="evidence" value="ECO:0007669"/>
    <property type="project" value="InterPro"/>
</dbReference>
<keyword evidence="2" id="KW-1185">Reference proteome</keyword>
<dbReference type="GO" id="GO:0003677">
    <property type="term" value="F:DNA binding"/>
    <property type="evidence" value="ECO:0007669"/>
    <property type="project" value="InterPro"/>
</dbReference>
<dbReference type="AlphaFoldDB" id="A0A841FU82"/>
<dbReference type="EMBL" id="JACHGT010000023">
    <property type="protein sequence ID" value="MBB6039566.1"/>
    <property type="molecule type" value="Genomic_DNA"/>
</dbReference>
<dbReference type="InterPro" id="IPR036162">
    <property type="entry name" value="Resolvase-like_N_sf"/>
</dbReference>